<dbReference type="InterPro" id="IPR036236">
    <property type="entry name" value="Znf_C2H2_sf"/>
</dbReference>
<dbReference type="PANTHER" id="PTHR24388">
    <property type="entry name" value="ZINC FINGER PROTEIN"/>
    <property type="match status" value="1"/>
</dbReference>
<evidence type="ECO:0000256" key="1">
    <source>
        <dbReference type="ARBA" id="ARBA00004123"/>
    </source>
</evidence>
<dbReference type="FunFam" id="3.30.160.60:FF:001289">
    <property type="entry name" value="Zinc finger protein 574"/>
    <property type="match status" value="1"/>
</dbReference>
<feature type="domain" description="C2H2-type" evidence="11">
    <location>
        <begin position="201"/>
        <end position="228"/>
    </location>
</feature>
<feature type="region of interest" description="Disordered" evidence="10">
    <location>
        <begin position="1"/>
        <end position="50"/>
    </location>
</feature>
<protein>
    <submittedName>
        <fullName evidence="14">Zinc finger protein</fullName>
    </submittedName>
</protein>
<keyword evidence="5" id="KW-0862">Zinc</keyword>
<keyword evidence="4 9" id="KW-0863">Zinc-finger</keyword>
<evidence type="ECO:0000256" key="4">
    <source>
        <dbReference type="ARBA" id="ARBA00022771"/>
    </source>
</evidence>
<evidence type="ECO:0000256" key="8">
    <source>
        <dbReference type="ARBA" id="ARBA00023242"/>
    </source>
</evidence>
<dbReference type="GO" id="GO:0005634">
    <property type="term" value="C:nucleus"/>
    <property type="evidence" value="ECO:0007669"/>
    <property type="project" value="UniProtKB-SubCell"/>
</dbReference>
<keyword evidence="13" id="KW-1185">Reference proteome</keyword>
<evidence type="ECO:0000256" key="7">
    <source>
        <dbReference type="ARBA" id="ARBA00023163"/>
    </source>
</evidence>
<dbReference type="PROSITE" id="PS00028">
    <property type="entry name" value="ZINC_FINGER_C2H2_1"/>
    <property type="match status" value="3"/>
</dbReference>
<dbReference type="SMART" id="SM00355">
    <property type="entry name" value="ZnF_C2H2"/>
    <property type="match status" value="4"/>
</dbReference>
<dbReference type="PROSITE" id="PS50157">
    <property type="entry name" value="ZINC_FINGER_C2H2_2"/>
    <property type="match status" value="3"/>
</dbReference>
<dbReference type="EMBL" id="UYRS01018645">
    <property type="protein sequence ID" value="VDK38684.1"/>
    <property type="molecule type" value="Genomic_DNA"/>
</dbReference>
<keyword evidence="6" id="KW-0805">Transcription regulation</keyword>
<evidence type="ECO:0000259" key="11">
    <source>
        <dbReference type="PROSITE" id="PS50157"/>
    </source>
</evidence>
<evidence type="ECO:0000256" key="3">
    <source>
        <dbReference type="ARBA" id="ARBA00022737"/>
    </source>
</evidence>
<dbReference type="GO" id="GO:0000981">
    <property type="term" value="F:DNA-binding transcription factor activity, RNA polymerase II-specific"/>
    <property type="evidence" value="ECO:0007669"/>
    <property type="project" value="TreeGrafter"/>
</dbReference>
<dbReference type="Pfam" id="PF00096">
    <property type="entry name" value="zf-C2H2"/>
    <property type="match status" value="3"/>
</dbReference>
<evidence type="ECO:0000256" key="9">
    <source>
        <dbReference type="PROSITE-ProRule" id="PRU00042"/>
    </source>
</evidence>
<keyword evidence="8" id="KW-0539">Nucleus</keyword>
<evidence type="ECO:0000256" key="6">
    <source>
        <dbReference type="ARBA" id="ARBA00023015"/>
    </source>
</evidence>
<dbReference type="GO" id="GO:0045892">
    <property type="term" value="P:negative regulation of DNA-templated transcription"/>
    <property type="evidence" value="ECO:0007669"/>
    <property type="project" value="UniProtKB-ARBA"/>
</dbReference>
<feature type="compositionally biased region" description="Polar residues" evidence="10">
    <location>
        <begin position="17"/>
        <end position="35"/>
    </location>
</feature>
<dbReference type="GO" id="GO:0008270">
    <property type="term" value="F:zinc ion binding"/>
    <property type="evidence" value="ECO:0007669"/>
    <property type="project" value="UniProtKB-KW"/>
</dbReference>
<dbReference type="STRING" id="60517.A0A0R3WAL3"/>
<keyword evidence="2" id="KW-0479">Metal-binding</keyword>
<dbReference type="InterPro" id="IPR050527">
    <property type="entry name" value="Snail/Krueppel_Znf"/>
</dbReference>
<comment type="subcellular location">
    <subcellularLocation>
        <location evidence="1">Nucleus</location>
    </subcellularLocation>
</comment>
<dbReference type="Pfam" id="PF13912">
    <property type="entry name" value="zf-C2H2_6"/>
    <property type="match status" value="1"/>
</dbReference>
<dbReference type="OrthoDB" id="5428132at2759"/>
<dbReference type="InterPro" id="IPR013087">
    <property type="entry name" value="Znf_C2H2_type"/>
</dbReference>
<dbReference type="Proteomes" id="UP000282613">
    <property type="component" value="Unassembled WGS sequence"/>
</dbReference>
<feature type="domain" description="C2H2-type" evidence="11">
    <location>
        <begin position="229"/>
        <end position="256"/>
    </location>
</feature>
<evidence type="ECO:0000313" key="12">
    <source>
        <dbReference type="EMBL" id="VDK38684.1"/>
    </source>
</evidence>
<name>A0A0R3WAL3_TAEAS</name>
<dbReference type="WBParaSite" id="TASK_0000760401-mRNA-1">
    <property type="protein sequence ID" value="TASK_0000760401-mRNA-1"/>
    <property type="gene ID" value="TASK_0000760401"/>
</dbReference>
<dbReference type="Gene3D" id="3.30.160.60">
    <property type="entry name" value="Classic Zinc Finger"/>
    <property type="match status" value="2"/>
</dbReference>
<evidence type="ECO:0000313" key="14">
    <source>
        <dbReference type="WBParaSite" id="TASK_0000760401-mRNA-1"/>
    </source>
</evidence>
<feature type="domain" description="C2H2-type" evidence="11">
    <location>
        <begin position="175"/>
        <end position="202"/>
    </location>
</feature>
<evidence type="ECO:0000313" key="13">
    <source>
        <dbReference type="Proteomes" id="UP000282613"/>
    </source>
</evidence>
<evidence type="ECO:0000256" key="2">
    <source>
        <dbReference type="ARBA" id="ARBA00022723"/>
    </source>
</evidence>
<reference evidence="12 13" key="2">
    <citation type="submission" date="2018-11" db="EMBL/GenBank/DDBJ databases">
        <authorList>
            <consortium name="Pathogen Informatics"/>
        </authorList>
    </citation>
    <scope>NUCLEOTIDE SEQUENCE [LARGE SCALE GENOMIC DNA]</scope>
</reference>
<dbReference type="FunFam" id="3.30.160.60:FF:002239">
    <property type="entry name" value="Zinc finger protein 226"/>
    <property type="match status" value="1"/>
</dbReference>
<gene>
    <name evidence="12" type="ORF">TASK_LOCUS7605</name>
</gene>
<feature type="compositionally biased region" description="Low complexity" evidence="10">
    <location>
        <begin position="1"/>
        <end position="11"/>
    </location>
</feature>
<feature type="region of interest" description="Disordered" evidence="10">
    <location>
        <begin position="139"/>
        <end position="162"/>
    </location>
</feature>
<reference evidence="14" key="1">
    <citation type="submission" date="2017-02" db="UniProtKB">
        <authorList>
            <consortium name="WormBaseParasite"/>
        </authorList>
    </citation>
    <scope>IDENTIFICATION</scope>
</reference>
<dbReference type="GO" id="GO:0000978">
    <property type="term" value="F:RNA polymerase II cis-regulatory region sequence-specific DNA binding"/>
    <property type="evidence" value="ECO:0007669"/>
    <property type="project" value="TreeGrafter"/>
</dbReference>
<dbReference type="PANTHER" id="PTHR24388:SF38">
    <property type="entry name" value="PROTEIN SNAIL"/>
    <property type="match status" value="1"/>
</dbReference>
<evidence type="ECO:0000256" key="5">
    <source>
        <dbReference type="ARBA" id="ARBA00022833"/>
    </source>
</evidence>
<feature type="compositionally biased region" description="Polar residues" evidence="10">
    <location>
        <begin position="153"/>
        <end position="162"/>
    </location>
</feature>
<evidence type="ECO:0000256" key="10">
    <source>
        <dbReference type="SAM" id="MobiDB-lite"/>
    </source>
</evidence>
<proteinExistence type="predicted"/>
<feature type="compositionally biased region" description="Basic and acidic residues" evidence="10">
    <location>
        <begin position="139"/>
        <end position="151"/>
    </location>
</feature>
<organism evidence="14">
    <name type="scientific">Taenia asiatica</name>
    <name type="common">Asian tapeworm</name>
    <dbReference type="NCBI Taxonomy" id="60517"/>
    <lineage>
        <taxon>Eukaryota</taxon>
        <taxon>Metazoa</taxon>
        <taxon>Spiralia</taxon>
        <taxon>Lophotrochozoa</taxon>
        <taxon>Platyhelminthes</taxon>
        <taxon>Cestoda</taxon>
        <taxon>Eucestoda</taxon>
        <taxon>Cyclophyllidea</taxon>
        <taxon>Taeniidae</taxon>
        <taxon>Taenia</taxon>
    </lineage>
</organism>
<keyword evidence="7" id="KW-0804">Transcription</keyword>
<dbReference type="AlphaFoldDB" id="A0A0R3WAL3"/>
<dbReference type="SUPFAM" id="SSF57667">
    <property type="entry name" value="beta-beta-alpha zinc fingers"/>
    <property type="match status" value="3"/>
</dbReference>
<accession>A0A0R3WAL3</accession>
<keyword evidence="3" id="KW-0677">Repeat</keyword>
<sequence length="312" mass="34970">MASSSSLSSTSIDKVDPSSSSQFECRSSKQSLSKDSLTHPPFQPVSSTPLHSTRQMETFLLPSTSPANFDTSIASHLPQCSHSQLLSEHGLQTSDYLSVRHYVLSRILFNTINNFITASGANFTDIDVNFSTIEVRKHTNNDERKDNDRKNNSMGFATNNEVSDAGLKGEERPKWKCEECGKTYNIAVSLRTHKQSHSRSWKCSICGKAFTRKWLLQGHQRTHTGEKPFVCPTCHWAFADRSNLQAHMQVHMEVKNWRCPHCPASFSRRGLLNRHLEKCSSSPFFTAAVRNDVSTISTTNTAYDAHASNQIA</sequence>